<dbReference type="GO" id="GO:0019778">
    <property type="term" value="F:Atg12 activating enzyme activity"/>
    <property type="evidence" value="ECO:0007669"/>
    <property type="project" value="TreeGrafter"/>
</dbReference>
<feature type="active site" description="Glycyl thioester intermediate" evidence="6">
    <location>
        <position position="532"/>
    </location>
</feature>
<protein>
    <recommendedName>
        <fullName evidence="2 7">Ubiquitin-like modifier-activating enzyme ATG7</fullName>
    </recommendedName>
    <alternativeName>
        <fullName evidence="7">Autophagy-related protein 7</fullName>
    </alternativeName>
</protein>
<dbReference type="OrthoDB" id="338614at2759"/>
<dbReference type="InterPro" id="IPR042523">
    <property type="entry name" value="Atg7_N_2"/>
</dbReference>
<comment type="subunit">
    <text evidence="7">Homodimer.</text>
</comment>
<dbReference type="InterPro" id="IPR035985">
    <property type="entry name" value="Ubiquitin-activating_enz"/>
</dbReference>
<dbReference type="PANTHER" id="PTHR10953:SF3">
    <property type="entry name" value="UBIQUITIN-LIKE MODIFIER-ACTIVATING ENZYME ATG7"/>
    <property type="match status" value="1"/>
</dbReference>
<dbReference type="RefSeq" id="XP_028480412.1">
    <property type="nucleotide sequence ID" value="XM_028616555.1"/>
</dbReference>
<evidence type="ECO:0000256" key="2">
    <source>
        <dbReference type="ARBA" id="ARBA00017647"/>
    </source>
</evidence>
<dbReference type="Gene3D" id="3.40.140.70">
    <property type="entry name" value="Ubiquitin-like modifier-activating enzyme ATG7 N-terminal domain"/>
    <property type="match status" value="1"/>
</dbReference>
<dbReference type="EMBL" id="RSCE01000001">
    <property type="protein sequence ID" value="RSH88204.1"/>
    <property type="molecule type" value="Genomic_DNA"/>
</dbReference>
<feature type="domain" description="THIF-type NAD/FAD binding fold" evidence="8">
    <location>
        <begin position="328"/>
        <end position="558"/>
    </location>
</feature>
<dbReference type="STRING" id="105984.A0A427YB24"/>
<accession>A0A427YB24</accession>
<dbReference type="Pfam" id="PF16420">
    <property type="entry name" value="ATG7_N"/>
    <property type="match status" value="1"/>
</dbReference>
<dbReference type="GO" id="GO:0006995">
    <property type="term" value="P:cellular response to nitrogen starvation"/>
    <property type="evidence" value="ECO:0007669"/>
    <property type="project" value="TreeGrafter"/>
</dbReference>
<comment type="function">
    <text evidence="7">E1-like activating enzyme involved in the 2 ubiquitin-like systems required for cytoplasm to vacuole transport (Cvt) and autophagy. Activates ATG12 for its conjugation with ATG5 and ATG8 for its conjugation with phosphatidylethanolamine. Both systems are needed for the ATG8 association to Cvt vesicles and autophagosomes membranes. Autophagy is essential for maintenance of amino acid levels and protein synthesis under nitrogen starvation. Required for selective autophagic degradation of the nucleus (nucleophagy) as well as for mitophagy which contributes to regulate mitochondrial quantity and quality by eliminating the mitochondria to a basal level to fulfill cellular energy requirements and preventing excess ROS production.</text>
</comment>
<dbReference type="Gene3D" id="3.40.140.100">
    <property type="entry name" value="Ubiquitin-like modifier-activating enzyme ATG7 C-terminal domain"/>
    <property type="match status" value="1"/>
</dbReference>
<dbReference type="SUPFAM" id="SSF69572">
    <property type="entry name" value="Activating enzymes of the ubiquitin-like proteins"/>
    <property type="match status" value="1"/>
</dbReference>
<comment type="caution">
    <text evidence="10">The sequence shown here is derived from an EMBL/GenBank/DDBJ whole genome shotgun (WGS) entry which is preliminary data.</text>
</comment>
<keyword evidence="5 7" id="KW-0072">Autophagy</keyword>
<sequence length="606" mass="66251">MSPLQFQPLISQPTPEFWSALTALKLDKLRLDDSIIPLHAWVDEGREVANTNRMTGQVDDNVGVDGSVFLPASAFEDSGKQLPVTSTVMHGLFKNYNTIEQFRSPQEKKQVFDSVVQQMVASFDDDQPLLNTFILFAFADLKKYSYHYWFAFPAFVAKPSWQLDSDFTQAPAQDVEEIRQLIAERGVSATGLTSVLLFKGPPGSRSSAPLSKASTFFAGVPAAERLLAFHDPSSLPNNPGWPLRNILFYLQTHHSVLNVAVICLRQGDTSRFGRLSAQAAAPSEGKPQAVGWERDGSGKLASRVANLGPMLNPTRLAEQAVDLNLKLMRWRILPDLDLDRIASTKCLLLGAGTLGCYVARALMGWGIRTITFVDSARVSYSNPARQPLFQFEDCLNGGKPKAECAAQRLKEVFPSINATGHSMMIPMPGHPIGQGSEEETAGMVAKLEDLIREHDAVFLLMDSRESRWLPTVMGATLNKIVINAALGFDSYLVMRHGAGPLDSQTKRLGCYFCNDIVAPADSLTDRTLDQMCTVTRPGVAPIAAASAVELLVSLVQHPLGGFGFLLRAFNDTGFLEGLTGLDKLYAEAEAVLDNVDWEEDSDDGGL</sequence>
<reference evidence="10 11" key="1">
    <citation type="submission" date="2018-11" db="EMBL/GenBank/DDBJ databases">
        <title>Genome sequence of Apiotrichum porosum DSM 27194.</title>
        <authorList>
            <person name="Aliyu H."/>
            <person name="Gorte O."/>
            <person name="Ochsenreither K."/>
        </authorList>
    </citation>
    <scope>NUCLEOTIDE SEQUENCE [LARGE SCALE GENOMIC DNA]</scope>
    <source>
        <strain evidence="10 11">DSM 27194</strain>
    </source>
</reference>
<dbReference type="NCBIfam" id="TIGR01381">
    <property type="entry name" value="E1_like_apg7"/>
    <property type="match status" value="1"/>
</dbReference>
<evidence type="ECO:0000256" key="6">
    <source>
        <dbReference type="PIRSR" id="PIRSR606285-1"/>
    </source>
</evidence>
<keyword evidence="7" id="KW-0963">Cytoplasm</keyword>
<evidence type="ECO:0000313" key="10">
    <source>
        <dbReference type="EMBL" id="RSH88204.1"/>
    </source>
</evidence>
<keyword evidence="4 7" id="KW-0653">Protein transport</keyword>
<proteinExistence type="inferred from homology"/>
<dbReference type="Gene3D" id="3.40.50.720">
    <property type="entry name" value="NAD(P)-binding Rossmann-like Domain"/>
    <property type="match status" value="1"/>
</dbReference>
<dbReference type="GO" id="GO:0000422">
    <property type="term" value="P:autophagy of mitochondrion"/>
    <property type="evidence" value="ECO:0007669"/>
    <property type="project" value="TreeGrafter"/>
</dbReference>
<keyword evidence="11" id="KW-1185">Reference proteome</keyword>
<name>A0A427YB24_9TREE</name>
<dbReference type="PANTHER" id="PTHR10953">
    <property type="entry name" value="UBIQUITIN-ACTIVATING ENZYME E1"/>
    <property type="match status" value="1"/>
</dbReference>
<organism evidence="10 11">
    <name type="scientific">Apiotrichum porosum</name>
    <dbReference type="NCBI Taxonomy" id="105984"/>
    <lineage>
        <taxon>Eukaryota</taxon>
        <taxon>Fungi</taxon>
        <taxon>Dikarya</taxon>
        <taxon>Basidiomycota</taxon>
        <taxon>Agaricomycotina</taxon>
        <taxon>Tremellomycetes</taxon>
        <taxon>Trichosporonales</taxon>
        <taxon>Trichosporonaceae</taxon>
        <taxon>Apiotrichum</taxon>
    </lineage>
</organism>
<comment type="similarity">
    <text evidence="1 7">Belongs to the ATG7 family.</text>
</comment>
<evidence type="ECO:0000259" key="9">
    <source>
        <dbReference type="Pfam" id="PF16420"/>
    </source>
</evidence>
<dbReference type="GO" id="GO:0000045">
    <property type="term" value="P:autophagosome assembly"/>
    <property type="evidence" value="ECO:0007669"/>
    <property type="project" value="TreeGrafter"/>
</dbReference>
<keyword evidence="3 7" id="KW-0813">Transport</keyword>
<dbReference type="GO" id="GO:0000407">
    <property type="term" value="C:phagophore assembly site"/>
    <property type="evidence" value="ECO:0007669"/>
    <property type="project" value="UniProtKB-SubCell"/>
</dbReference>
<dbReference type="Pfam" id="PF00899">
    <property type="entry name" value="ThiF"/>
    <property type="match status" value="1"/>
</dbReference>
<evidence type="ECO:0000256" key="3">
    <source>
        <dbReference type="ARBA" id="ARBA00022448"/>
    </source>
</evidence>
<dbReference type="GO" id="GO:0034727">
    <property type="term" value="P:piecemeal microautophagy of the nucleus"/>
    <property type="evidence" value="ECO:0007669"/>
    <property type="project" value="TreeGrafter"/>
</dbReference>
<dbReference type="InterPro" id="IPR006285">
    <property type="entry name" value="Atg7"/>
</dbReference>
<comment type="subcellular location">
    <subcellularLocation>
        <location evidence="7">Cytoplasm</location>
    </subcellularLocation>
    <subcellularLocation>
        <location evidence="7">Preautophagosomal structure</location>
    </subcellularLocation>
</comment>
<evidence type="ECO:0000256" key="4">
    <source>
        <dbReference type="ARBA" id="ARBA00022927"/>
    </source>
</evidence>
<evidence type="ECO:0000256" key="5">
    <source>
        <dbReference type="ARBA" id="ARBA00023006"/>
    </source>
</evidence>
<dbReference type="GO" id="GO:0015031">
    <property type="term" value="P:protein transport"/>
    <property type="evidence" value="ECO:0007669"/>
    <property type="project" value="UniProtKB-UniRule"/>
</dbReference>
<dbReference type="GO" id="GO:0019779">
    <property type="term" value="F:Atg8 activating enzyme activity"/>
    <property type="evidence" value="ECO:0007669"/>
    <property type="project" value="TreeGrafter"/>
</dbReference>
<evidence type="ECO:0000256" key="7">
    <source>
        <dbReference type="RuleBase" id="RU366022"/>
    </source>
</evidence>
<evidence type="ECO:0000259" key="8">
    <source>
        <dbReference type="Pfam" id="PF00899"/>
    </source>
</evidence>
<dbReference type="Proteomes" id="UP000279236">
    <property type="component" value="Unassembled WGS sequence"/>
</dbReference>
<gene>
    <name evidence="10" type="primary">ATG7</name>
    <name evidence="10" type="ORF">EHS24_000735</name>
</gene>
<feature type="domain" description="Ubiquitin-like modifier-activating enzyme Atg7 N-terminal" evidence="9">
    <location>
        <begin position="4"/>
        <end position="311"/>
    </location>
</feature>
<evidence type="ECO:0000256" key="1">
    <source>
        <dbReference type="ARBA" id="ARBA00010931"/>
    </source>
</evidence>
<dbReference type="AlphaFoldDB" id="A0A427YB24"/>
<keyword evidence="7" id="KW-0833">Ubl conjugation pathway</keyword>
<evidence type="ECO:0000313" key="11">
    <source>
        <dbReference type="Proteomes" id="UP000279236"/>
    </source>
</evidence>
<dbReference type="InterPro" id="IPR000594">
    <property type="entry name" value="ThiF_NAD_FAD-bd"/>
</dbReference>
<dbReference type="InterPro" id="IPR045886">
    <property type="entry name" value="ThiF/MoeB/HesA"/>
</dbReference>
<dbReference type="InterPro" id="IPR042522">
    <property type="entry name" value="Atg7_N_1"/>
</dbReference>
<dbReference type="GeneID" id="39585278"/>
<dbReference type="InterPro" id="IPR032197">
    <property type="entry name" value="Atg7_N"/>
</dbReference>
<dbReference type="GO" id="GO:0032446">
    <property type="term" value="P:protein modification by small protein conjugation"/>
    <property type="evidence" value="ECO:0007669"/>
    <property type="project" value="TreeGrafter"/>
</dbReference>